<dbReference type="Proteomes" id="UP000324222">
    <property type="component" value="Unassembled WGS sequence"/>
</dbReference>
<evidence type="ECO:0000313" key="3">
    <source>
        <dbReference type="Proteomes" id="UP000324222"/>
    </source>
</evidence>
<accession>A0A5B7I929</accession>
<gene>
    <name evidence="2" type="ORF">E2C01_072488</name>
</gene>
<name>A0A5B7I929_PORTR</name>
<evidence type="ECO:0000256" key="1">
    <source>
        <dbReference type="SAM" id="MobiDB-lite"/>
    </source>
</evidence>
<comment type="caution">
    <text evidence="2">The sequence shown here is derived from an EMBL/GenBank/DDBJ whole genome shotgun (WGS) entry which is preliminary data.</text>
</comment>
<organism evidence="2 3">
    <name type="scientific">Portunus trituberculatus</name>
    <name type="common">Swimming crab</name>
    <name type="synonym">Neptunus trituberculatus</name>
    <dbReference type="NCBI Taxonomy" id="210409"/>
    <lineage>
        <taxon>Eukaryota</taxon>
        <taxon>Metazoa</taxon>
        <taxon>Ecdysozoa</taxon>
        <taxon>Arthropoda</taxon>
        <taxon>Crustacea</taxon>
        <taxon>Multicrustacea</taxon>
        <taxon>Malacostraca</taxon>
        <taxon>Eumalacostraca</taxon>
        <taxon>Eucarida</taxon>
        <taxon>Decapoda</taxon>
        <taxon>Pleocyemata</taxon>
        <taxon>Brachyura</taxon>
        <taxon>Eubrachyura</taxon>
        <taxon>Portunoidea</taxon>
        <taxon>Portunidae</taxon>
        <taxon>Portuninae</taxon>
        <taxon>Portunus</taxon>
    </lineage>
</organism>
<feature type="compositionally biased region" description="Basic and acidic residues" evidence="1">
    <location>
        <begin position="1"/>
        <end position="10"/>
    </location>
</feature>
<sequence>MDGRDGEATKYHGQVGLSRPPTFELEISASTLESRRKKEEEEEEEEEERKEKEQVEKDEEGVSS</sequence>
<evidence type="ECO:0000313" key="2">
    <source>
        <dbReference type="EMBL" id="MPC78017.1"/>
    </source>
</evidence>
<dbReference type="AlphaFoldDB" id="A0A5B7I929"/>
<proteinExistence type="predicted"/>
<reference evidence="2 3" key="1">
    <citation type="submission" date="2019-05" db="EMBL/GenBank/DDBJ databases">
        <title>Another draft genome of Portunus trituberculatus and its Hox gene families provides insights of decapod evolution.</title>
        <authorList>
            <person name="Jeong J.-H."/>
            <person name="Song I."/>
            <person name="Kim S."/>
            <person name="Choi T."/>
            <person name="Kim D."/>
            <person name="Ryu S."/>
            <person name="Kim W."/>
        </authorList>
    </citation>
    <scope>NUCLEOTIDE SEQUENCE [LARGE SCALE GENOMIC DNA]</scope>
    <source>
        <tissue evidence="2">Muscle</tissue>
    </source>
</reference>
<feature type="region of interest" description="Disordered" evidence="1">
    <location>
        <begin position="1"/>
        <end position="64"/>
    </location>
</feature>
<dbReference type="EMBL" id="VSRR010047351">
    <property type="protein sequence ID" value="MPC78017.1"/>
    <property type="molecule type" value="Genomic_DNA"/>
</dbReference>
<keyword evidence="3" id="KW-1185">Reference proteome</keyword>
<protein>
    <submittedName>
        <fullName evidence="2">Uncharacterized protein</fullName>
    </submittedName>
</protein>